<evidence type="ECO:0000313" key="3">
    <source>
        <dbReference type="Proteomes" id="UP000289738"/>
    </source>
</evidence>
<dbReference type="EMBL" id="SDMP01000018">
    <property type="protein sequence ID" value="RYQ94178.1"/>
    <property type="molecule type" value="Genomic_DNA"/>
</dbReference>
<organism evidence="2 3">
    <name type="scientific">Arachis hypogaea</name>
    <name type="common">Peanut</name>
    <dbReference type="NCBI Taxonomy" id="3818"/>
    <lineage>
        <taxon>Eukaryota</taxon>
        <taxon>Viridiplantae</taxon>
        <taxon>Streptophyta</taxon>
        <taxon>Embryophyta</taxon>
        <taxon>Tracheophyta</taxon>
        <taxon>Spermatophyta</taxon>
        <taxon>Magnoliopsida</taxon>
        <taxon>eudicotyledons</taxon>
        <taxon>Gunneridae</taxon>
        <taxon>Pentapetalae</taxon>
        <taxon>rosids</taxon>
        <taxon>fabids</taxon>
        <taxon>Fabales</taxon>
        <taxon>Fabaceae</taxon>
        <taxon>Papilionoideae</taxon>
        <taxon>50 kb inversion clade</taxon>
        <taxon>dalbergioids sensu lato</taxon>
        <taxon>Dalbergieae</taxon>
        <taxon>Pterocarpus clade</taxon>
        <taxon>Arachis</taxon>
    </lineage>
</organism>
<feature type="compositionally biased region" description="Low complexity" evidence="1">
    <location>
        <begin position="224"/>
        <end position="240"/>
    </location>
</feature>
<feature type="compositionally biased region" description="Pro residues" evidence="1">
    <location>
        <begin position="210"/>
        <end position="223"/>
    </location>
</feature>
<accession>A0A444XWK6</accession>
<dbReference type="Proteomes" id="UP000289738">
    <property type="component" value="Chromosome B08"/>
</dbReference>
<comment type="caution">
    <text evidence="2">The sequence shown here is derived from an EMBL/GenBank/DDBJ whole genome shotgun (WGS) entry which is preliminary data.</text>
</comment>
<reference evidence="2 3" key="1">
    <citation type="submission" date="2019-01" db="EMBL/GenBank/DDBJ databases">
        <title>Sequencing of cultivated peanut Arachis hypogaea provides insights into genome evolution and oil improvement.</title>
        <authorList>
            <person name="Chen X."/>
        </authorList>
    </citation>
    <scope>NUCLEOTIDE SEQUENCE [LARGE SCALE GENOMIC DNA]</scope>
    <source>
        <strain evidence="3">cv. Fuhuasheng</strain>
        <tissue evidence="2">Leaves</tissue>
    </source>
</reference>
<evidence type="ECO:0000256" key="1">
    <source>
        <dbReference type="SAM" id="MobiDB-lite"/>
    </source>
</evidence>
<name>A0A444XWK6_ARAHY</name>
<feature type="compositionally biased region" description="Polar residues" evidence="1">
    <location>
        <begin position="70"/>
        <end position="119"/>
    </location>
</feature>
<dbReference type="AlphaFoldDB" id="A0A444XWK6"/>
<feature type="compositionally biased region" description="Basic and acidic residues" evidence="1">
    <location>
        <begin position="34"/>
        <end position="43"/>
    </location>
</feature>
<feature type="compositionally biased region" description="Polar residues" evidence="1">
    <location>
        <begin position="249"/>
        <end position="261"/>
    </location>
</feature>
<feature type="compositionally biased region" description="Basic residues" evidence="1">
    <location>
        <begin position="131"/>
        <end position="146"/>
    </location>
</feature>
<keyword evidence="3" id="KW-1185">Reference proteome</keyword>
<evidence type="ECO:0000313" key="2">
    <source>
        <dbReference type="EMBL" id="RYQ94178.1"/>
    </source>
</evidence>
<feature type="region of interest" description="Disordered" evidence="1">
    <location>
        <begin position="34"/>
        <end position="161"/>
    </location>
</feature>
<proteinExistence type="predicted"/>
<protein>
    <submittedName>
        <fullName evidence="2">Uncharacterized protein</fullName>
    </submittedName>
</protein>
<feature type="region of interest" description="Disordered" evidence="1">
    <location>
        <begin position="191"/>
        <end position="291"/>
    </location>
</feature>
<gene>
    <name evidence="2" type="ORF">Ahy_B08g089060</name>
</gene>
<sequence length="322" mass="34444">MGEKNDWLVDVYFEHAVSTPEILEGNEIVVYVEGDHDDLREVSDEPDNEPLQDKIPNQTNIPTAPDDETPFTNNNEPTHNTSPPKSTEPTDPSSNNPTPQKYNPTTTSNSNPIQVTTAKPVSKTPPNRPQAPKKKKKTGPLTKNRRKDADEGNGGSKKSKILYTEGAHIEGCPKKRAADVAQALADAAAAVVAAKGKPNAQGNAIQAPTQAPPDAPAEAPPEAPSQAALEAPAQAPAPVETQVVEIDLSQPNYSDAQQSQHSQEDAPARPAKLQTRRRSSTPPSGSVTMDLLQGASSATSFRLANFLKFVPTPGFKPPRKKK</sequence>